<sequence>MKKLIIGAFAFALGISSSVAQLSLNGHFYGEDALKFYSYGNYGSARTQGMGGAFTALGGDLSSSYLNPAGLGFYNKSEFTISPIFTGTNTTSNYIDNPTKLSASNMSIGQIGVVFSNRGVGTRKKRTAWSISYNTLANFNNDFSYSGSNKRSSISDYFAERATQRGISSEALNNEFNTTTRLAMNTTALAYQAYLIDPVQGGGYVASELSTPVNQKGNVSESGNLGQINLGYGINYDDKTYVGASLGIQNLNYTQITDLTEQFPNGQIFNGFTFGDELFVKGTGINLNVGVIMKVSDNVRFGANITSPTSMRVNETYTSYVAYDQKPNTFESDEKELFTVPNDFKYRISSPLKANLGTSIFLPKKLGVVSVEAEYVGYNMMNVRDKEDNIWSTDQKRGIQSEFKDVVNVKVGSELRFGVARVRAGLNYLGDPRKNSDAFNTRSTLIGTVGAGIRNNRFFADVSYSRTSRDFAFTPYNLSNETDFESATLKQSKGIVGISFGTFF</sequence>
<keyword evidence="3" id="KW-1185">Reference proteome</keyword>
<feature type="signal peptide" evidence="1">
    <location>
        <begin position="1"/>
        <end position="20"/>
    </location>
</feature>
<evidence type="ECO:0000256" key="1">
    <source>
        <dbReference type="SAM" id="SignalP"/>
    </source>
</evidence>
<dbReference type="Proteomes" id="UP001204144">
    <property type="component" value="Unassembled WGS sequence"/>
</dbReference>
<reference evidence="2 3" key="1">
    <citation type="submission" date="2018-11" db="EMBL/GenBank/DDBJ databases">
        <title>Novel bacteria species description.</title>
        <authorList>
            <person name="Han J.-H."/>
        </authorList>
    </citation>
    <scope>NUCLEOTIDE SEQUENCE [LARGE SCALE GENOMIC DNA]</scope>
    <source>
        <strain evidence="2 3">KCTC23259</strain>
    </source>
</reference>
<dbReference type="SUPFAM" id="SSF56935">
    <property type="entry name" value="Porins"/>
    <property type="match status" value="1"/>
</dbReference>
<dbReference type="Gene3D" id="2.40.160.60">
    <property type="entry name" value="Outer membrane protein transport protein (OMPP1/FadL/TodX)"/>
    <property type="match status" value="1"/>
</dbReference>
<dbReference type="AlphaFoldDB" id="A0AAE3KWE1"/>
<dbReference type="EMBL" id="RJUF01000014">
    <property type="protein sequence ID" value="MCP9762730.1"/>
    <property type="molecule type" value="Genomic_DNA"/>
</dbReference>
<feature type="chain" id="PRO_5042018981" description="Long-subunit fatty acid transport protein" evidence="1">
    <location>
        <begin position="21"/>
        <end position="504"/>
    </location>
</feature>
<keyword evidence="1" id="KW-0732">Signal</keyword>
<evidence type="ECO:0000313" key="3">
    <source>
        <dbReference type="Proteomes" id="UP001204144"/>
    </source>
</evidence>
<evidence type="ECO:0000313" key="2">
    <source>
        <dbReference type="EMBL" id="MCP9762730.1"/>
    </source>
</evidence>
<organism evidence="2 3">
    <name type="scientific">Lacihabitans soyangensis</name>
    <dbReference type="NCBI Taxonomy" id="869394"/>
    <lineage>
        <taxon>Bacteria</taxon>
        <taxon>Pseudomonadati</taxon>
        <taxon>Bacteroidota</taxon>
        <taxon>Cytophagia</taxon>
        <taxon>Cytophagales</taxon>
        <taxon>Leadbetterellaceae</taxon>
        <taxon>Lacihabitans</taxon>
    </lineage>
</organism>
<proteinExistence type="predicted"/>
<accession>A0AAE3KWE1</accession>
<comment type="caution">
    <text evidence="2">The sequence shown here is derived from an EMBL/GenBank/DDBJ whole genome shotgun (WGS) entry which is preliminary data.</text>
</comment>
<name>A0AAE3KWE1_9BACT</name>
<protein>
    <recommendedName>
        <fullName evidence="4">Long-subunit fatty acid transport protein</fullName>
    </recommendedName>
</protein>
<gene>
    <name evidence="2" type="ORF">EGI31_07155</name>
</gene>
<evidence type="ECO:0008006" key="4">
    <source>
        <dbReference type="Google" id="ProtNLM"/>
    </source>
</evidence>
<dbReference type="RefSeq" id="WP_255036503.1">
    <property type="nucleotide sequence ID" value="NZ_RJUF01000014.1"/>
</dbReference>